<evidence type="ECO:0000313" key="1">
    <source>
        <dbReference type="EMBL" id="HBH1541530.1"/>
    </source>
</evidence>
<comment type="caution">
    <text evidence="1">The sequence shown here is derived from an EMBL/GenBank/DDBJ whole genome shotgun (WGS) entry which is preliminary data.</text>
</comment>
<reference evidence="1" key="2">
    <citation type="submission" date="2021-06" db="EMBL/GenBank/DDBJ databases">
        <authorList>
            <consortium name="NCBI Pathogen Detection Project"/>
        </authorList>
    </citation>
    <scope>NUCLEOTIDE SEQUENCE</scope>
    <source>
        <strain evidence="1">HN1000</strain>
    </source>
</reference>
<protein>
    <submittedName>
        <fullName evidence="1">Uncharacterized protein</fullName>
    </submittedName>
</protein>
<dbReference type="RefSeq" id="WP_077709614.1">
    <property type="nucleotide sequence ID" value="NZ_BISD01000011.1"/>
</dbReference>
<organism evidence="1 2">
    <name type="scientific">Clostridioides difficile</name>
    <name type="common">Peptoclostridium difficile</name>
    <dbReference type="NCBI Taxonomy" id="1496"/>
    <lineage>
        <taxon>Bacteria</taxon>
        <taxon>Bacillati</taxon>
        <taxon>Bacillota</taxon>
        <taxon>Clostridia</taxon>
        <taxon>Peptostreptococcales</taxon>
        <taxon>Peptostreptococcaceae</taxon>
        <taxon>Clostridioides</taxon>
    </lineage>
</organism>
<dbReference type="AlphaFoldDB" id="A0AAN6A4Y7"/>
<sequence>MIHDFRGKLLINENFNFEKSFCGDWYSFYTWVGKNDELFICGSNNYEDNKFRIETNRKYLDEYSKDILDIESYVNRKFKEKRV</sequence>
<accession>A0AAN6A4Y7</accession>
<gene>
    <name evidence="1" type="ORF">KRM00_000991</name>
</gene>
<dbReference type="Proteomes" id="UP000878956">
    <property type="component" value="Unassembled WGS sequence"/>
</dbReference>
<dbReference type="EMBL" id="DAEPXK010000008">
    <property type="protein sequence ID" value="HBH1541530.1"/>
    <property type="molecule type" value="Genomic_DNA"/>
</dbReference>
<proteinExistence type="predicted"/>
<reference evidence="1" key="1">
    <citation type="journal article" date="2018" name="Genome Biol.">
        <title>SKESA: strategic k-mer extension for scrupulous assemblies.</title>
        <authorList>
            <person name="Souvorov A."/>
            <person name="Agarwala R."/>
            <person name="Lipman D.J."/>
        </authorList>
    </citation>
    <scope>NUCLEOTIDE SEQUENCE</scope>
    <source>
        <strain evidence="1">HN1000</strain>
    </source>
</reference>
<name>A0AAN6A4Y7_CLODI</name>
<evidence type="ECO:0000313" key="2">
    <source>
        <dbReference type="Proteomes" id="UP000878956"/>
    </source>
</evidence>